<keyword evidence="2" id="KW-1185">Reference proteome</keyword>
<dbReference type="AlphaFoldDB" id="A0A916YTN3"/>
<reference evidence="1" key="1">
    <citation type="journal article" date="2014" name="Int. J. Syst. Evol. Microbiol.">
        <title>Complete genome sequence of Corynebacterium casei LMG S-19264T (=DSM 44701T), isolated from a smear-ripened cheese.</title>
        <authorList>
            <consortium name="US DOE Joint Genome Institute (JGI-PGF)"/>
            <person name="Walter F."/>
            <person name="Albersmeier A."/>
            <person name="Kalinowski J."/>
            <person name="Ruckert C."/>
        </authorList>
    </citation>
    <scope>NUCLEOTIDE SEQUENCE</scope>
    <source>
        <strain evidence="1">CGMCC 1.15958</strain>
    </source>
</reference>
<reference evidence="1" key="2">
    <citation type="submission" date="2020-09" db="EMBL/GenBank/DDBJ databases">
        <authorList>
            <person name="Sun Q."/>
            <person name="Zhou Y."/>
        </authorList>
    </citation>
    <scope>NUCLEOTIDE SEQUENCE</scope>
    <source>
        <strain evidence="1">CGMCC 1.15958</strain>
    </source>
</reference>
<accession>A0A916YTN3</accession>
<evidence type="ECO:0000313" key="2">
    <source>
        <dbReference type="Proteomes" id="UP000609064"/>
    </source>
</evidence>
<organism evidence="1 2">
    <name type="scientific">Emticicia aquatilis</name>
    <dbReference type="NCBI Taxonomy" id="1537369"/>
    <lineage>
        <taxon>Bacteria</taxon>
        <taxon>Pseudomonadati</taxon>
        <taxon>Bacteroidota</taxon>
        <taxon>Cytophagia</taxon>
        <taxon>Cytophagales</taxon>
        <taxon>Leadbetterellaceae</taxon>
        <taxon>Emticicia</taxon>
    </lineage>
</organism>
<dbReference type="Gene3D" id="3.40.1350.40">
    <property type="match status" value="2"/>
</dbReference>
<comment type="caution">
    <text evidence="1">The sequence shown here is derived from an EMBL/GenBank/DDBJ whole genome shotgun (WGS) entry which is preliminary data.</text>
</comment>
<sequence>MNKEQLKGSQTARNGFLNEDDIVEKFNNWKTDEDAQKWLLIMEYQLSEIEFVKAIKLSGFKTDVQVQITVKLKEAIDAQNLQVKLVSNPKGFNQIDKRWVDKYVEMWDISPQIASILKRYTGEIQPSIDIPKDKRRMFANEFLENEQVEIVKWLESNKSLIVSDILKGRGQFAAEWMLVAQKTKSNSRWVLKPMNFCLNYFGNGVVEITERGNFKIGKITMQRKGGDGGRITANMLQFKLNPAELFETQ</sequence>
<dbReference type="InterPro" id="IPR021107">
    <property type="entry name" value="Restrct_endonuc_II_HinP1I"/>
</dbReference>
<evidence type="ECO:0000313" key="1">
    <source>
        <dbReference type="EMBL" id="GGD59619.1"/>
    </source>
</evidence>
<dbReference type="CDD" id="cd22331">
    <property type="entry name" value="HinP1I-like"/>
    <property type="match status" value="1"/>
</dbReference>
<dbReference type="Proteomes" id="UP000609064">
    <property type="component" value="Unassembled WGS sequence"/>
</dbReference>
<gene>
    <name evidence="1" type="ORF">GCM10011514_24470</name>
</gene>
<dbReference type="RefSeq" id="WP_188766369.1">
    <property type="nucleotide sequence ID" value="NZ_BMKK01000004.1"/>
</dbReference>
<dbReference type="Pfam" id="PF11463">
    <property type="entry name" value="R-HINP1I"/>
    <property type="match status" value="1"/>
</dbReference>
<name>A0A916YTN3_9BACT</name>
<proteinExistence type="predicted"/>
<evidence type="ECO:0008006" key="3">
    <source>
        <dbReference type="Google" id="ProtNLM"/>
    </source>
</evidence>
<dbReference type="EMBL" id="BMKK01000004">
    <property type="protein sequence ID" value="GGD59619.1"/>
    <property type="molecule type" value="Genomic_DNA"/>
</dbReference>
<protein>
    <recommendedName>
        <fullName evidence="3">Type II restriction endonuclease</fullName>
    </recommendedName>
</protein>